<dbReference type="OrthoDB" id="3214167at2"/>
<keyword evidence="2" id="KW-1185">Reference proteome</keyword>
<reference evidence="2" key="1">
    <citation type="submission" date="2016-10" db="EMBL/GenBank/DDBJ databases">
        <authorList>
            <person name="Varghese N."/>
        </authorList>
    </citation>
    <scope>NUCLEOTIDE SEQUENCE [LARGE SCALE GENOMIC DNA]</scope>
    <source>
        <strain evidence="2">DSM 45096 / BCRC 16803 / CGMCC 4.1857 / CIP 109030 / JCM 12277 / KCTC 19219 / NBRC 100920 / 33214</strain>
    </source>
</reference>
<dbReference type="AlphaFoldDB" id="A0A1H8ALB1"/>
<evidence type="ECO:0000313" key="1">
    <source>
        <dbReference type="EMBL" id="SEM70327.1"/>
    </source>
</evidence>
<name>A0A1H8ALB1_STRJI</name>
<dbReference type="EMBL" id="FOAZ01000045">
    <property type="protein sequence ID" value="SEM70327.1"/>
    <property type="molecule type" value="Genomic_DNA"/>
</dbReference>
<dbReference type="eggNOG" id="ENOG5031N2Z">
    <property type="taxonomic scope" value="Bacteria"/>
</dbReference>
<accession>A0A1H8ALB1</accession>
<sequence>MPAPTLSQVLDAIRTNASREDLDILLLLIGKRRELLSLADSALIREGAQAEIRNLRPAYLSGLTGTVTALERYGSKVIATVTLDAPSAARAAKASKGRYTSVVDSLPIGCLTPR</sequence>
<proteinExistence type="predicted"/>
<gene>
    <name evidence="1" type="ORF">SAMN05414137_14530</name>
</gene>
<dbReference type="Proteomes" id="UP000183015">
    <property type="component" value="Unassembled WGS sequence"/>
</dbReference>
<evidence type="ECO:0000313" key="2">
    <source>
        <dbReference type="Proteomes" id="UP000183015"/>
    </source>
</evidence>
<dbReference type="RefSeq" id="WP_052439491.1">
    <property type="nucleotide sequence ID" value="NZ_BBPN01000060.1"/>
</dbReference>
<protein>
    <submittedName>
        <fullName evidence="1">Uncharacterized protein</fullName>
    </submittedName>
</protein>
<organism evidence="1 2">
    <name type="scientific">Streptacidiphilus jiangxiensis</name>
    <dbReference type="NCBI Taxonomy" id="235985"/>
    <lineage>
        <taxon>Bacteria</taxon>
        <taxon>Bacillati</taxon>
        <taxon>Actinomycetota</taxon>
        <taxon>Actinomycetes</taxon>
        <taxon>Kitasatosporales</taxon>
        <taxon>Streptomycetaceae</taxon>
        <taxon>Streptacidiphilus</taxon>
    </lineage>
</organism>
<dbReference type="STRING" id="235985.SAMN05414137_14530"/>